<evidence type="ECO:0000313" key="3">
    <source>
        <dbReference type="EMBL" id="APT91633.1"/>
    </source>
</evidence>
<accession>A0A1L7D0P2</accession>
<sequence length="585" mass="62179">MGVKMFSTITSRSVASALTLALGASLTVVPAANAVEAPAELPMACNLKIVGKDVDEKAGIYDFANNADTYAYRSQAFKDEAFKLSIPVSAPEGVKSGEKFDYVLKSTSLKFPARLSSPIRLKNTSQINLWIDLPETASVQEVITGNANPAVKVELTSDYRRLHITAAQDAADVTTWGDSNDDGEWVAGGLAASPKDNNFHEVVLPEITLKMTATGGAGEKIQPTVRDTNPEDFSPESFFQLYSDVVWPGFFSNSEGPSLARCSLSTASVAQTKPFLSIPITEGVAVSRHTISTKVRVTDHAGNPLEAGTPITLNVNGKEQPFEVGADGYISFSAELIPEETREYTVFFPDNDQHAVTFTLQGGTANSESIHSELLKKKEPQRYEVPVKVRVASPAGEALPVGSELSIDVDGKVSKFAVIEGSFITFPVQVIEGQAKELKVAFADSPESAITVTVAGKEHIKPFIADDALVQAPVSSPSPSAAPEPPQTSTPAPSPEPTVTPSPSPEPPAEVPDPTPKPTPPGTSSGSQSQVDMADPKVWASILGVSITVPLLLALIKWDLDILGIKLPEIILHLPLPGPLKLQIF</sequence>
<dbReference type="RefSeq" id="WP_075732246.1">
    <property type="nucleotide sequence ID" value="NZ_CP009249.1"/>
</dbReference>
<name>A0A1L7D0P2_9CORY</name>
<feature type="compositionally biased region" description="Pro residues" evidence="1">
    <location>
        <begin position="480"/>
        <end position="521"/>
    </location>
</feature>
<feature type="chain" id="PRO_5038835872" description="Bacterial Ig-like domain-containing protein" evidence="2">
    <location>
        <begin position="35"/>
        <end position="585"/>
    </location>
</feature>
<keyword evidence="4" id="KW-1185">Reference proteome</keyword>
<evidence type="ECO:0000256" key="1">
    <source>
        <dbReference type="SAM" id="MobiDB-lite"/>
    </source>
</evidence>
<feature type="compositionally biased region" description="Low complexity" evidence="1">
    <location>
        <begin position="522"/>
        <end position="531"/>
    </location>
</feature>
<dbReference type="STRING" id="161895.CPHO_00335"/>
<dbReference type="Proteomes" id="UP000185491">
    <property type="component" value="Chromosome"/>
</dbReference>
<gene>
    <name evidence="3" type="ORF">CPHO_00335</name>
</gene>
<dbReference type="EMBL" id="CP009249">
    <property type="protein sequence ID" value="APT91633.1"/>
    <property type="molecule type" value="Genomic_DNA"/>
</dbReference>
<reference evidence="3 4" key="1">
    <citation type="submission" date="2014-08" db="EMBL/GenBank/DDBJ databases">
        <title>Complete genome sequence of Corynebacterium phocae M408/89/1(T)(=DSM 44612(T)), isolated from the common seal (Phoca vitulina).</title>
        <authorList>
            <person name="Ruckert C."/>
            <person name="Albersmeier A."/>
            <person name="Winkler A."/>
            <person name="Kalinowski J."/>
        </authorList>
    </citation>
    <scope>NUCLEOTIDE SEQUENCE [LARGE SCALE GENOMIC DNA]</scope>
    <source>
        <strain evidence="3 4">M408/89/1</strain>
    </source>
</reference>
<evidence type="ECO:0000313" key="4">
    <source>
        <dbReference type="Proteomes" id="UP000185491"/>
    </source>
</evidence>
<proteinExistence type="predicted"/>
<feature type="signal peptide" evidence="2">
    <location>
        <begin position="1"/>
        <end position="34"/>
    </location>
</feature>
<keyword evidence="2" id="KW-0732">Signal</keyword>
<dbReference type="AlphaFoldDB" id="A0A1L7D0P2"/>
<protein>
    <recommendedName>
        <fullName evidence="5">Bacterial Ig-like domain-containing protein</fullName>
    </recommendedName>
</protein>
<evidence type="ECO:0008006" key="5">
    <source>
        <dbReference type="Google" id="ProtNLM"/>
    </source>
</evidence>
<evidence type="ECO:0000256" key="2">
    <source>
        <dbReference type="SAM" id="SignalP"/>
    </source>
</evidence>
<feature type="region of interest" description="Disordered" evidence="1">
    <location>
        <begin position="473"/>
        <end position="532"/>
    </location>
</feature>
<dbReference type="KEGG" id="cpho:CPHO_00335"/>
<organism evidence="3 4">
    <name type="scientific">Corynebacterium phocae</name>
    <dbReference type="NCBI Taxonomy" id="161895"/>
    <lineage>
        <taxon>Bacteria</taxon>
        <taxon>Bacillati</taxon>
        <taxon>Actinomycetota</taxon>
        <taxon>Actinomycetes</taxon>
        <taxon>Mycobacteriales</taxon>
        <taxon>Corynebacteriaceae</taxon>
        <taxon>Corynebacterium</taxon>
    </lineage>
</organism>